<organism evidence="3 5">
    <name type="scientific">Medicago truncatula</name>
    <name type="common">Barrel medic</name>
    <name type="synonym">Medicago tribuloides</name>
    <dbReference type="NCBI Taxonomy" id="3880"/>
    <lineage>
        <taxon>Eukaryota</taxon>
        <taxon>Viridiplantae</taxon>
        <taxon>Streptophyta</taxon>
        <taxon>Embryophyta</taxon>
        <taxon>Tracheophyta</taxon>
        <taxon>Spermatophyta</taxon>
        <taxon>Magnoliopsida</taxon>
        <taxon>eudicotyledons</taxon>
        <taxon>Gunneridae</taxon>
        <taxon>Pentapetalae</taxon>
        <taxon>rosids</taxon>
        <taxon>fabids</taxon>
        <taxon>Fabales</taxon>
        <taxon>Fabaceae</taxon>
        <taxon>Papilionoideae</taxon>
        <taxon>50 kb inversion clade</taxon>
        <taxon>NPAAA clade</taxon>
        <taxon>Hologalegina</taxon>
        <taxon>IRL clade</taxon>
        <taxon>Trifolieae</taxon>
        <taxon>Medicago</taxon>
    </lineage>
</organism>
<evidence type="ECO:0000313" key="4">
    <source>
        <dbReference type="EnsemblPlants" id="KEH22291"/>
    </source>
</evidence>
<reference evidence="4" key="3">
    <citation type="submission" date="2015-04" db="UniProtKB">
        <authorList>
            <consortium name="EnsemblPlants"/>
        </authorList>
    </citation>
    <scope>IDENTIFICATION</scope>
    <source>
        <strain evidence="4">cv. Jemalong A17</strain>
    </source>
</reference>
<dbReference type="PANTHER" id="PTHR10792:SF8">
    <property type="entry name" value="RIBOSOME BIOGENESIS PROTEIN RLP24-RELATED"/>
    <property type="match status" value="1"/>
</dbReference>
<evidence type="ECO:0000313" key="3">
    <source>
        <dbReference type="EMBL" id="KEH22291.1"/>
    </source>
</evidence>
<feature type="compositionally biased region" description="Acidic residues" evidence="2">
    <location>
        <begin position="452"/>
        <end position="461"/>
    </location>
</feature>
<dbReference type="EnsemblPlants" id="KEH22291">
    <property type="protein sequence ID" value="KEH22291"/>
    <property type="gene ID" value="MTR_7g038780"/>
</dbReference>
<dbReference type="Proteomes" id="UP000002051">
    <property type="component" value="Unassembled WGS sequence"/>
</dbReference>
<evidence type="ECO:0000256" key="1">
    <source>
        <dbReference type="SAM" id="Coils"/>
    </source>
</evidence>
<protein>
    <submittedName>
        <fullName evidence="3 4">Uncharacterized protein</fullName>
    </submittedName>
</protein>
<sequence length="461" mass="52424">MASSSSAPESSSNMQREVVQPYEIKGRTMSLEEWDLKIQIQNSVDFASLAYHGCDISRYYEAQSLVDYFNLVNGPTYQTLVRHLWVRASIYDREAAKLEEAEKVLINLELERNLERKRIWNPLLALRSEEIISFVLRRPAEGTYKAGIKNVKTSPWNEIVHQTIFNSKEKGVYADLGMEIKMMMKIQNENLLPKGGGSDQPSLEHKIFLHLFIRHMIQQLRESQEKNRCWVPYGRLISEILYQGGILKAFSNVNFFTDEQLGTVTGKIINGGTLKNMKLISASDYKQLESDLKESHAISNLMENFSPICKKDPLDVQMNYIKDHFASTGTRISLQDVPENMYEGALPVAKSRKTKRKAISKDDYLEEAAEQTSKKAKKSQKEKASSELDVGSDMPTIQEEVQDLDAERVLNKRTRSGKEAASSQVASDQPPIPKKKRKRAIRKRRMAATASGEEEGVDVTH</sequence>
<feature type="coiled-coil region" evidence="1">
    <location>
        <begin position="91"/>
        <end position="118"/>
    </location>
</feature>
<dbReference type="GO" id="GO:0003735">
    <property type="term" value="F:structural constituent of ribosome"/>
    <property type="evidence" value="ECO:0007669"/>
    <property type="project" value="InterPro"/>
</dbReference>
<reference evidence="3 5" key="1">
    <citation type="journal article" date="2011" name="Nature">
        <title>The Medicago genome provides insight into the evolution of rhizobial symbioses.</title>
        <authorList>
            <person name="Young N.D."/>
            <person name="Debelle F."/>
            <person name="Oldroyd G.E."/>
            <person name="Geurts R."/>
            <person name="Cannon S.B."/>
            <person name="Udvardi M.K."/>
            <person name="Benedito V.A."/>
            <person name="Mayer K.F."/>
            <person name="Gouzy J."/>
            <person name="Schoof H."/>
            <person name="Van de Peer Y."/>
            <person name="Proost S."/>
            <person name="Cook D.R."/>
            <person name="Meyers B.C."/>
            <person name="Spannagl M."/>
            <person name="Cheung F."/>
            <person name="De Mita S."/>
            <person name="Krishnakumar V."/>
            <person name="Gundlach H."/>
            <person name="Zhou S."/>
            <person name="Mudge J."/>
            <person name="Bharti A.K."/>
            <person name="Murray J.D."/>
            <person name="Naoumkina M.A."/>
            <person name="Rosen B."/>
            <person name="Silverstein K.A."/>
            <person name="Tang H."/>
            <person name="Rombauts S."/>
            <person name="Zhao P.X."/>
            <person name="Zhou P."/>
            <person name="Barbe V."/>
            <person name="Bardou P."/>
            <person name="Bechner M."/>
            <person name="Bellec A."/>
            <person name="Berger A."/>
            <person name="Berges H."/>
            <person name="Bidwell S."/>
            <person name="Bisseling T."/>
            <person name="Choisne N."/>
            <person name="Couloux A."/>
            <person name="Denny R."/>
            <person name="Deshpande S."/>
            <person name="Dai X."/>
            <person name="Doyle J.J."/>
            <person name="Dudez A.M."/>
            <person name="Farmer A.D."/>
            <person name="Fouteau S."/>
            <person name="Franken C."/>
            <person name="Gibelin C."/>
            <person name="Gish J."/>
            <person name="Goldstein S."/>
            <person name="Gonzalez A.J."/>
            <person name="Green P.J."/>
            <person name="Hallab A."/>
            <person name="Hartog M."/>
            <person name="Hua A."/>
            <person name="Humphray S.J."/>
            <person name="Jeong D.H."/>
            <person name="Jing Y."/>
            <person name="Jocker A."/>
            <person name="Kenton S.M."/>
            <person name="Kim D.J."/>
            <person name="Klee K."/>
            <person name="Lai H."/>
            <person name="Lang C."/>
            <person name="Lin S."/>
            <person name="Macmil S.L."/>
            <person name="Magdelenat G."/>
            <person name="Matthews L."/>
            <person name="McCorrison J."/>
            <person name="Monaghan E.L."/>
            <person name="Mun J.H."/>
            <person name="Najar F.Z."/>
            <person name="Nicholson C."/>
            <person name="Noirot C."/>
            <person name="O'Bleness M."/>
            <person name="Paule C.R."/>
            <person name="Poulain J."/>
            <person name="Prion F."/>
            <person name="Qin B."/>
            <person name="Qu C."/>
            <person name="Retzel E.F."/>
            <person name="Riddle C."/>
            <person name="Sallet E."/>
            <person name="Samain S."/>
            <person name="Samson N."/>
            <person name="Sanders I."/>
            <person name="Saurat O."/>
            <person name="Scarpelli C."/>
            <person name="Schiex T."/>
            <person name="Segurens B."/>
            <person name="Severin A.J."/>
            <person name="Sherrier D.J."/>
            <person name="Shi R."/>
            <person name="Sims S."/>
            <person name="Singer S.R."/>
            <person name="Sinharoy S."/>
            <person name="Sterck L."/>
            <person name="Viollet A."/>
            <person name="Wang B.B."/>
            <person name="Wang K."/>
            <person name="Wang M."/>
            <person name="Wang X."/>
            <person name="Warfsmann J."/>
            <person name="Weissenbach J."/>
            <person name="White D.D."/>
            <person name="White J.D."/>
            <person name="Wiley G.B."/>
            <person name="Wincker P."/>
            <person name="Xing Y."/>
            <person name="Yang L."/>
            <person name="Yao Z."/>
            <person name="Ying F."/>
            <person name="Zhai J."/>
            <person name="Zhou L."/>
            <person name="Zuber A."/>
            <person name="Denarie J."/>
            <person name="Dixon R.A."/>
            <person name="May G.D."/>
            <person name="Schwartz D.C."/>
            <person name="Rogers J."/>
            <person name="Quetier F."/>
            <person name="Town C.D."/>
            <person name="Roe B.A."/>
        </authorList>
    </citation>
    <scope>NUCLEOTIDE SEQUENCE [LARGE SCALE GENOMIC DNA]</scope>
    <source>
        <strain evidence="3">A17</strain>
        <strain evidence="4 5">cv. Jemalong A17</strain>
    </source>
</reference>
<dbReference type="AlphaFoldDB" id="A0A072TYN6"/>
<keyword evidence="5" id="KW-1185">Reference proteome</keyword>
<dbReference type="InterPro" id="IPR056366">
    <property type="entry name" value="Ribosomal_eL24"/>
</dbReference>
<dbReference type="PANTHER" id="PTHR10792">
    <property type="entry name" value="60S RIBOSOMAL PROTEIN L24"/>
    <property type="match status" value="1"/>
</dbReference>
<proteinExistence type="predicted"/>
<evidence type="ECO:0000256" key="2">
    <source>
        <dbReference type="SAM" id="MobiDB-lite"/>
    </source>
</evidence>
<dbReference type="EMBL" id="CM001223">
    <property type="protein sequence ID" value="KEH22291.1"/>
    <property type="molecule type" value="Genomic_DNA"/>
</dbReference>
<dbReference type="HOGENOM" id="CLU_015296_1_0_1"/>
<feature type="compositionally biased region" description="Basic residues" evidence="2">
    <location>
        <begin position="433"/>
        <end position="446"/>
    </location>
</feature>
<evidence type="ECO:0000313" key="5">
    <source>
        <dbReference type="Proteomes" id="UP000002051"/>
    </source>
</evidence>
<name>A0A072TYN6_MEDTR</name>
<reference evidence="3 5" key="2">
    <citation type="journal article" date="2014" name="BMC Genomics">
        <title>An improved genome release (version Mt4.0) for the model legume Medicago truncatula.</title>
        <authorList>
            <person name="Tang H."/>
            <person name="Krishnakumar V."/>
            <person name="Bidwell S."/>
            <person name="Rosen B."/>
            <person name="Chan A."/>
            <person name="Zhou S."/>
            <person name="Gentzbittel L."/>
            <person name="Childs K.L."/>
            <person name="Yandell M."/>
            <person name="Gundlach H."/>
            <person name="Mayer K.F."/>
            <person name="Schwartz D.C."/>
            <person name="Town C.D."/>
        </authorList>
    </citation>
    <scope>GENOME REANNOTATION</scope>
    <source>
        <strain evidence="3">A17</strain>
        <strain evidence="4 5">cv. Jemalong A17</strain>
    </source>
</reference>
<feature type="region of interest" description="Disordered" evidence="2">
    <location>
        <begin position="370"/>
        <end position="461"/>
    </location>
</feature>
<gene>
    <name evidence="3" type="ordered locus">MTR_7g038780</name>
</gene>
<keyword evidence="1" id="KW-0175">Coiled coil</keyword>
<accession>A0A072TYN6</accession>